<dbReference type="EMBL" id="JBHSNS010000003">
    <property type="protein sequence ID" value="MFC5729191.1"/>
    <property type="molecule type" value="Genomic_DNA"/>
</dbReference>
<dbReference type="PANTHER" id="PTHR11236:SF18">
    <property type="entry name" value="AMINODEOXYCHORISMATE SYNTHASE"/>
    <property type="match status" value="1"/>
</dbReference>
<evidence type="ECO:0000259" key="2">
    <source>
        <dbReference type="Pfam" id="PF00425"/>
    </source>
</evidence>
<dbReference type="RefSeq" id="WP_240769518.1">
    <property type="nucleotide sequence ID" value="NZ_JBHSNS010000003.1"/>
</dbReference>
<comment type="caution">
    <text evidence="3">The sequence shown here is derived from an EMBL/GenBank/DDBJ whole genome shotgun (WGS) entry which is preliminary data.</text>
</comment>
<dbReference type="Proteomes" id="UP001596072">
    <property type="component" value="Unassembled WGS sequence"/>
</dbReference>
<sequence>MVTQGDPAEAFAHVQARHARCVWLDGGGARAWSRRRSLIGWLEDDDVSISYDATRREVTRHAGGRSVVVGDDPFVVLERELDAGHPTDQWFGYFGYAARPDLPAAADPDLPDAVWLRPTHIREYDHPALTAATPPDRPSGVSSEVEGQAGLTGASEGPPRPMSEVRSAYPIRAGADFGSATGGPAWPSTPLDTPEGVPDDYAKAFATVQQHLHAGNSYEVNLTYRTRATSPVDPLDAYLRLRAINPAPYAGFLQHDVGGARAWLLSSSPERYALVTDDRILETKPIKGTTLRGSTPEEDAAARDHLAGDPKFRSENLMIVDLLRNDLAMVCDVGTVEVPVLMEVEPYASVHQLVSTVRGRLREGVTTVGALRALFPAGSMTGAPKLRTMEIIAEVEGTPRGAYSGAFGWISGDGRADLGVIIRTLVSDGTGYVLGTGGGITVASDLVEEYDETRWKAARLLQAISR</sequence>
<reference evidence="4" key="1">
    <citation type="journal article" date="2019" name="Int. J. Syst. Evol. Microbiol.">
        <title>The Global Catalogue of Microorganisms (GCM) 10K type strain sequencing project: providing services to taxonomists for standard genome sequencing and annotation.</title>
        <authorList>
            <consortium name="The Broad Institute Genomics Platform"/>
            <consortium name="The Broad Institute Genome Sequencing Center for Infectious Disease"/>
            <person name="Wu L."/>
            <person name="Ma J."/>
        </authorList>
    </citation>
    <scope>NUCLEOTIDE SEQUENCE [LARGE SCALE GENOMIC DNA]</scope>
    <source>
        <strain evidence="4">YIM 94188</strain>
    </source>
</reference>
<organism evidence="3 4">
    <name type="scientific">Nocardioides vastitatis</name>
    <dbReference type="NCBI Taxonomy" id="2568655"/>
    <lineage>
        <taxon>Bacteria</taxon>
        <taxon>Bacillati</taxon>
        <taxon>Actinomycetota</taxon>
        <taxon>Actinomycetes</taxon>
        <taxon>Propionibacteriales</taxon>
        <taxon>Nocardioidaceae</taxon>
        <taxon>Nocardioides</taxon>
    </lineage>
</organism>
<dbReference type="Pfam" id="PF00425">
    <property type="entry name" value="Chorismate_bind"/>
    <property type="match status" value="1"/>
</dbReference>
<protein>
    <submittedName>
        <fullName evidence="3">Anthranilate synthase component I family protein</fullName>
    </submittedName>
</protein>
<dbReference type="InterPro" id="IPR005801">
    <property type="entry name" value="ADC_synthase"/>
</dbReference>
<dbReference type="PRINTS" id="PR00095">
    <property type="entry name" value="ANTSNTHASEI"/>
</dbReference>
<accession>A0ABW0ZE77</accession>
<feature type="domain" description="Chorismate-utilising enzyme C-terminal" evidence="2">
    <location>
        <begin position="199"/>
        <end position="456"/>
    </location>
</feature>
<dbReference type="Gene3D" id="3.60.120.10">
    <property type="entry name" value="Anthranilate synthase"/>
    <property type="match status" value="1"/>
</dbReference>
<evidence type="ECO:0000313" key="4">
    <source>
        <dbReference type="Proteomes" id="UP001596072"/>
    </source>
</evidence>
<gene>
    <name evidence="3" type="ORF">ACFPQB_09695</name>
</gene>
<feature type="region of interest" description="Disordered" evidence="1">
    <location>
        <begin position="129"/>
        <end position="164"/>
    </location>
</feature>
<dbReference type="InterPro" id="IPR019999">
    <property type="entry name" value="Anth_synth_I-like"/>
</dbReference>
<dbReference type="PANTHER" id="PTHR11236">
    <property type="entry name" value="AMINOBENZOATE/ANTHRANILATE SYNTHASE"/>
    <property type="match status" value="1"/>
</dbReference>
<evidence type="ECO:0000313" key="3">
    <source>
        <dbReference type="EMBL" id="MFC5729191.1"/>
    </source>
</evidence>
<dbReference type="SUPFAM" id="SSF56322">
    <property type="entry name" value="ADC synthase"/>
    <property type="match status" value="1"/>
</dbReference>
<proteinExistence type="predicted"/>
<dbReference type="InterPro" id="IPR015890">
    <property type="entry name" value="Chorismate_C"/>
</dbReference>
<name>A0ABW0ZE77_9ACTN</name>
<evidence type="ECO:0000256" key="1">
    <source>
        <dbReference type="SAM" id="MobiDB-lite"/>
    </source>
</evidence>
<keyword evidence="4" id="KW-1185">Reference proteome</keyword>